<feature type="compositionally biased region" description="Acidic residues" evidence="3">
    <location>
        <begin position="25"/>
        <end position="34"/>
    </location>
</feature>
<dbReference type="KEGG" id="mbr:MONBRDRAFT_38560"/>
<feature type="domain" description="SPX" evidence="4">
    <location>
        <begin position="1"/>
        <end position="127"/>
    </location>
</feature>
<dbReference type="EMBL" id="CH991568">
    <property type="protein sequence ID" value="EDQ86129.1"/>
    <property type="molecule type" value="Genomic_DNA"/>
</dbReference>
<feature type="compositionally biased region" description="Basic and acidic residues" evidence="3">
    <location>
        <begin position="35"/>
        <end position="44"/>
    </location>
</feature>
<dbReference type="PANTHER" id="PTHR43793:SF1">
    <property type="entry name" value="FAD SYNTHASE"/>
    <property type="match status" value="1"/>
</dbReference>
<dbReference type="InterPro" id="IPR004821">
    <property type="entry name" value="Cyt_trans-like"/>
</dbReference>
<dbReference type="Pfam" id="PF03105">
    <property type="entry name" value="SPX"/>
    <property type="match status" value="1"/>
</dbReference>
<dbReference type="PANTHER" id="PTHR43793">
    <property type="entry name" value="FAD SYNTHASE"/>
    <property type="match status" value="1"/>
</dbReference>
<gene>
    <name evidence="5" type="ORF">MONBRDRAFT_38560</name>
</gene>
<dbReference type="PROSITE" id="PS51382">
    <property type="entry name" value="SPX"/>
    <property type="match status" value="1"/>
</dbReference>
<proteinExistence type="predicted"/>
<keyword evidence="2" id="KW-0548">Nucleotidyltransferase</keyword>
<sequence length="329" mass="37905">MARTGAWQVPDIADDTENSSSDQESIQDDDSDSEDHERLTEDIRRHRKKSRSSRSSDQSESGVYDAADLHRPLIFEEYLYAKKTIQDFRREIRLLTEFASLNSTAVRKIVKKYDRRVGTSLLEAYLEKCKAHEQWKCLWSRVEAQLLVDCDALLAQVTDMKPHDASWEGRKVFSIGCFDLFHRGHENMLRMLREFGTFVVVGVHDDESYFKLKNKKTIHNTQQRVEHVKNFADMVFVIPDTNPTPWIRAMVSKQDVEAGRVCYVRGEDMIDFPGRDFVEANMPVFFLPRSEGVSSTLLRTIYHDQDASKAEKAAFARTDATGKPILEEG</sequence>
<dbReference type="InterPro" id="IPR050385">
    <property type="entry name" value="Archaeal_FAD_synthase"/>
</dbReference>
<name>A9V8R4_MONBE</name>
<dbReference type="eggNOG" id="ENOG502S3E4">
    <property type="taxonomic scope" value="Eukaryota"/>
</dbReference>
<dbReference type="InterPro" id="IPR004331">
    <property type="entry name" value="SPX_dom"/>
</dbReference>
<dbReference type="AlphaFoldDB" id="A9V8R4"/>
<dbReference type="Proteomes" id="UP000001357">
    <property type="component" value="Unassembled WGS sequence"/>
</dbReference>
<protein>
    <recommendedName>
        <fullName evidence="4">SPX domain-containing protein</fullName>
    </recommendedName>
</protein>
<dbReference type="RefSeq" id="XP_001749054.1">
    <property type="nucleotide sequence ID" value="XM_001749002.1"/>
</dbReference>
<dbReference type="STRING" id="81824.A9V8R4"/>
<evidence type="ECO:0000256" key="2">
    <source>
        <dbReference type="ARBA" id="ARBA00022695"/>
    </source>
</evidence>
<accession>A9V8R4</accession>
<keyword evidence="1" id="KW-0808">Transferase</keyword>
<evidence type="ECO:0000256" key="3">
    <source>
        <dbReference type="SAM" id="MobiDB-lite"/>
    </source>
</evidence>
<keyword evidence="6" id="KW-1185">Reference proteome</keyword>
<evidence type="ECO:0000313" key="6">
    <source>
        <dbReference type="Proteomes" id="UP000001357"/>
    </source>
</evidence>
<dbReference type="GO" id="GO:0016740">
    <property type="term" value="F:transferase activity"/>
    <property type="evidence" value="ECO:0000318"/>
    <property type="project" value="GO_Central"/>
</dbReference>
<dbReference type="GeneID" id="5894355"/>
<organism evidence="5 6">
    <name type="scientific">Monosiga brevicollis</name>
    <name type="common">Choanoflagellate</name>
    <dbReference type="NCBI Taxonomy" id="81824"/>
    <lineage>
        <taxon>Eukaryota</taxon>
        <taxon>Choanoflagellata</taxon>
        <taxon>Craspedida</taxon>
        <taxon>Salpingoecidae</taxon>
        <taxon>Monosiga</taxon>
    </lineage>
</organism>
<evidence type="ECO:0000313" key="5">
    <source>
        <dbReference type="EMBL" id="EDQ86129.1"/>
    </source>
</evidence>
<dbReference type="NCBIfam" id="TIGR00125">
    <property type="entry name" value="cyt_tran_rel"/>
    <property type="match status" value="1"/>
</dbReference>
<dbReference type="Pfam" id="PF01467">
    <property type="entry name" value="CTP_transf_like"/>
    <property type="match status" value="1"/>
</dbReference>
<reference evidence="5 6" key="1">
    <citation type="journal article" date="2008" name="Nature">
        <title>The genome of the choanoflagellate Monosiga brevicollis and the origin of metazoans.</title>
        <authorList>
            <consortium name="JGI Sequencing"/>
            <person name="King N."/>
            <person name="Westbrook M.J."/>
            <person name="Young S.L."/>
            <person name="Kuo A."/>
            <person name="Abedin M."/>
            <person name="Chapman J."/>
            <person name="Fairclough S."/>
            <person name="Hellsten U."/>
            <person name="Isogai Y."/>
            <person name="Letunic I."/>
            <person name="Marr M."/>
            <person name="Pincus D."/>
            <person name="Putnam N."/>
            <person name="Rokas A."/>
            <person name="Wright K.J."/>
            <person name="Zuzow R."/>
            <person name="Dirks W."/>
            <person name="Good M."/>
            <person name="Goodstein D."/>
            <person name="Lemons D."/>
            <person name="Li W."/>
            <person name="Lyons J.B."/>
            <person name="Morris A."/>
            <person name="Nichols S."/>
            <person name="Richter D.J."/>
            <person name="Salamov A."/>
            <person name="Bork P."/>
            <person name="Lim W.A."/>
            <person name="Manning G."/>
            <person name="Miller W.T."/>
            <person name="McGinnis W."/>
            <person name="Shapiro H."/>
            <person name="Tjian R."/>
            <person name="Grigoriev I.V."/>
            <person name="Rokhsar D."/>
        </authorList>
    </citation>
    <scope>NUCLEOTIDE SEQUENCE [LARGE SCALE GENOMIC DNA]</scope>
    <source>
        <strain evidence="6">MX1 / ATCC 50154</strain>
    </source>
</reference>
<dbReference type="Gene3D" id="3.40.50.620">
    <property type="entry name" value="HUPs"/>
    <property type="match status" value="1"/>
</dbReference>
<feature type="region of interest" description="Disordered" evidence="3">
    <location>
        <begin position="1"/>
        <end position="63"/>
    </location>
</feature>
<dbReference type="GO" id="GO:0016779">
    <property type="term" value="F:nucleotidyltransferase activity"/>
    <property type="evidence" value="ECO:0007669"/>
    <property type="project" value="UniProtKB-KW"/>
</dbReference>
<evidence type="ECO:0000256" key="1">
    <source>
        <dbReference type="ARBA" id="ARBA00022679"/>
    </source>
</evidence>
<dbReference type="SUPFAM" id="SSF52374">
    <property type="entry name" value="Nucleotidylyl transferase"/>
    <property type="match status" value="1"/>
</dbReference>
<dbReference type="InterPro" id="IPR014729">
    <property type="entry name" value="Rossmann-like_a/b/a_fold"/>
</dbReference>
<dbReference type="InParanoid" id="A9V8R4"/>
<evidence type="ECO:0000259" key="4">
    <source>
        <dbReference type="PROSITE" id="PS51382"/>
    </source>
</evidence>